<keyword evidence="4 6" id="KW-1133">Transmembrane helix</keyword>
<feature type="transmembrane region" description="Helical" evidence="6">
    <location>
        <begin position="73"/>
        <end position="99"/>
    </location>
</feature>
<dbReference type="InterPro" id="IPR043216">
    <property type="entry name" value="PAP-like"/>
</dbReference>
<organism evidence="8 9">
    <name type="scientific">Labrus bergylta</name>
    <name type="common">ballan wrasse</name>
    <dbReference type="NCBI Taxonomy" id="56723"/>
    <lineage>
        <taxon>Eukaryota</taxon>
        <taxon>Metazoa</taxon>
        <taxon>Chordata</taxon>
        <taxon>Craniata</taxon>
        <taxon>Vertebrata</taxon>
        <taxon>Euteleostomi</taxon>
        <taxon>Actinopterygii</taxon>
        <taxon>Neopterygii</taxon>
        <taxon>Teleostei</taxon>
        <taxon>Neoteleostei</taxon>
        <taxon>Acanthomorphata</taxon>
        <taxon>Eupercaria</taxon>
        <taxon>Labriformes</taxon>
        <taxon>Labridae</taxon>
        <taxon>Labrus</taxon>
    </lineage>
</organism>
<keyword evidence="9" id="KW-1185">Reference proteome</keyword>
<feature type="transmembrane region" description="Helical" evidence="6">
    <location>
        <begin position="12"/>
        <end position="36"/>
    </location>
</feature>
<evidence type="ECO:0000256" key="2">
    <source>
        <dbReference type="ARBA" id="ARBA00008816"/>
    </source>
</evidence>
<keyword evidence="5 6" id="KW-0472">Membrane</keyword>
<feature type="transmembrane region" description="Helical" evidence="6">
    <location>
        <begin position="228"/>
        <end position="247"/>
    </location>
</feature>
<dbReference type="GeneTree" id="ENSGT00940000158610"/>
<dbReference type="SMART" id="SM00014">
    <property type="entry name" value="acidPPc"/>
    <property type="match status" value="1"/>
</dbReference>
<evidence type="ECO:0000256" key="1">
    <source>
        <dbReference type="ARBA" id="ARBA00004141"/>
    </source>
</evidence>
<proteinExistence type="inferred from homology"/>
<reference evidence="8" key="2">
    <citation type="submission" date="2025-09" db="UniProtKB">
        <authorList>
            <consortium name="Ensembl"/>
        </authorList>
    </citation>
    <scope>IDENTIFICATION</scope>
</reference>
<feature type="transmembrane region" description="Helical" evidence="6">
    <location>
        <begin position="203"/>
        <end position="221"/>
    </location>
</feature>
<reference evidence="8" key="1">
    <citation type="submission" date="2025-08" db="UniProtKB">
        <authorList>
            <consortium name="Ensembl"/>
        </authorList>
    </citation>
    <scope>IDENTIFICATION</scope>
</reference>
<evidence type="ECO:0000313" key="9">
    <source>
        <dbReference type="Proteomes" id="UP000261660"/>
    </source>
</evidence>
<dbReference type="CDD" id="cd03384">
    <property type="entry name" value="PAP2_wunen"/>
    <property type="match status" value="1"/>
</dbReference>
<evidence type="ECO:0000256" key="4">
    <source>
        <dbReference type="ARBA" id="ARBA00022989"/>
    </source>
</evidence>
<evidence type="ECO:0000259" key="7">
    <source>
        <dbReference type="SMART" id="SM00014"/>
    </source>
</evidence>
<dbReference type="GO" id="GO:0005886">
    <property type="term" value="C:plasma membrane"/>
    <property type="evidence" value="ECO:0007669"/>
    <property type="project" value="TreeGrafter"/>
</dbReference>
<name>A0A3Q3F391_9LABR</name>
<evidence type="ECO:0000256" key="5">
    <source>
        <dbReference type="ARBA" id="ARBA00023136"/>
    </source>
</evidence>
<dbReference type="AlphaFoldDB" id="A0A3Q3F391"/>
<comment type="subcellular location">
    <subcellularLocation>
        <location evidence="1">Membrane</location>
        <topology evidence="1">Multi-pass membrane protein</topology>
    </subcellularLocation>
</comment>
<dbReference type="InterPro" id="IPR036938">
    <property type="entry name" value="PAP2/HPO_sf"/>
</dbReference>
<dbReference type="InParanoid" id="A0A3Q3F391"/>
<dbReference type="Ensembl" id="ENSLBET00000015110.1">
    <property type="protein sequence ID" value="ENSLBEP00000014276.1"/>
    <property type="gene ID" value="ENSLBEG00000011079.1"/>
</dbReference>
<feature type="domain" description="Phosphatidic acid phosphatase type 2/haloperoxidase" evidence="7">
    <location>
        <begin position="130"/>
        <end position="274"/>
    </location>
</feature>
<protein>
    <submittedName>
        <fullName evidence="8">Phospholipid phosphatase related 5</fullName>
    </submittedName>
</protein>
<dbReference type="GO" id="GO:0008195">
    <property type="term" value="F:phosphatidate phosphatase activity"/>
    <property type="evidence" value="ECO:0007669"/>
    <property type="project" value="TreeGrafter"/>
</dbReference>
<dbReference type="SUPFAM" id="SSF48317">
    <property type="entry name" value="Acid phosphatase/Vanadium-dependent haloperoxidase"/>
    <property type="match status" value="1"/>
</dbReference>
<dbReference type="GO" id="GO:0007165">
    <property type="term" value="P:signal transduction"/>
    <property type="evidence" value="ECO:0007669"/>
    <property type="project" value="TreeGrafter"/>
</dbReference>
<feature type="transmembrane region" description="Helical" evidence="6">
    <location>
        <begin position="130"/>
        <end position="150"/>
    </location>
</feature>
<dbReference type="GO" id="GO:0006644">
    <property type="term" value="P:phospholipid metabolic process"/>
    <property type="evidence" value="ECO:0007669"/>
    <property type="project" value="InterPro"/>
</dbReference>
<evidence type="ECO:0000313" key="8">
    <source>
        <dbReference type="Ensembl" id="ENSLBEP00000014276.1"/>
    </source>
</evidence>
<feature type="transmembrane region" description="Helical" evidence="6">
    <location>
        <begin position="259"/>
        <end position="276"/>
    </location>
</feature>
<dbReference type="InterPro" id="IPR000326">
    <property type="entry name" value="PAP2/HPO"/>
</dbReference>
<dbReference type="Gene3D" id="1.20.144.10">
    <property type="entry name" value="Phosphatidic acid phosphatase type 2/haloperoxidase"/>
    <property type="match status" value="1"/>
</dbReference>
<dbReference type="PANTHER" id="PTHR10165">
    <property type="entry name" value="LIPID PHOSPHATE PHOSPHATASE"/>
    <property type="match status" value="1"/>
</dbReference>
<keyword evidence="3 6" id="KW-0812">Transmembrane</keyword>
<dbReference type="Pfam" id="PF01569">
    <property type="entry name" value="PAP2"/>
    <property type="match status" value="1"/>
</dbReference>
<evidence type="ECO:0000256" key="6">
    <source>
        <dbReference type="SAM" id="Phobius"/>
    </source>
</evidence>
<dbReference type="PANTHER" id="PTHR10165:SF17">
    <property type="entry name" value="PHOSPHOLIPID PHOSPHATASE-RELATED PROTEIN TYPE 5"/>
    <property type="match status" value="1"/>
</dbReference>
<sequence length="368" mass="40741">GPLTPVQLDSWLYLGGSIMLYFQVVILAATAMLVYYCEFTDTFSPAEQGFICRDPYLSKPDPGPEQDSRVQPVILFSVLGGLPVVLISGVELVIFLLNYNSNQLYDQEKVLVIGDCCYVNPMVRRTVRFLGVYAFGLFTTDIFVNGGQLITGSLAPYFLSVCRPNYTALGCDDTSLFVSQSETCSGDPDDIMRARKTFPSKEAGLSLFTAVYLSMYIMSCVRSSGGRLTGPLLSLSLVGLATLTGFNRVAEYRNHWRDVIAGQAIGGAVAVFLVNLKKKNSLKCELNFKAFLLSHKIQNAYIKMTVIPYVENCICDAWLHGGAVVRRFLVRIRVRQGLSVWSLHVFPMYMVIGYAKLTCTSGEKMANM</sequence>
<accession>A0A3Q3F391</accession>
<evidence type="ECO:0000256" key="3">
    <source>
        <dbReference type="ARBA" id="ARBA00022692"/>
    </source>
</evidence>
<dbReference type="STRING" id="56723.ENSLBEP00000014276"/>
<comment type="similarity">
    <text evidence="2">Belongs to the PA-phosphatase related phosphoesterase family.</text>
</comment>
<dbReference type="Proteomes" id="UP000261660">
    <property type="component" value="Unplaced"/>
</dbReference>
<dbReference type="GO" id="GO:0046839">
    <property type="term" value="P:phospholipid dephosphorylation"/>
    <property type="evidence" value="ECO:0007669"/>
    <property type="project" value="TreeGrafter"/>
</dbReference>